<comment type="cofactor">
    <cofactor evidence="11">
        <name>pyrroloquinoline quinone</name>
        <dbReference type="ChEBI" id="CHEBI:58442"/>
    </cofactor>
    <text evidence="11">Binds 1 PQQ group per subunit.</text>
</comment>
<accession>A0A842I3K9</accession>
<keyword evidence="17" id="KW-1185">Reference proteome</keyword>
<evidence type="ECO:0000256" key="7">
    <source>
        <dbReference type="ARBA" id="ARBA00023002"/>
    </source>
</evidence>
<keyword evidence="5 12" id="KW-0106">Calcium</keyword>
<evidence type="ECO:0000256" key="12">
    <source>
        <dbReference type="PIRSR" id="PIRSR617512-3"/>
    </source>
</evidence>
<dbReference type="CDD" id="cd10279">
    <property type="entry name" value="PQQ_ADH_II"/>
    <property type="match status" value="1"/>
</dbReference>
<dbReference type="AlphaFoldDB" id="A0A842I3K9"/>
<dbReference type="Gene3D" id="1.10.760.10">
    <property type="entry name" value="Cytochrome c-like domain"/>
    <property type="match status" value="1"/>
</dbReference>
<feature type="binding site" evidence="11">
    <location>
        <position position="177"/>
    </location>
    <ligand>
        <name>pyrroloquinoline quinone</name>
        <dbReference type="ChEBI" id="CHEBI:58442"/>
    </ligand>
</feature>
<dbReference type="GO" id="GO:0020037">
    <property type="term" value="F:heme binding"/>
    <property type="evidence" value="ECO:0007669"/>
    <property type="project" value="InterPro"/>
</dbReference>
<feature type="disulfide bond" evidence="13">
    <location>
        <begin position="127"/>
        <end position="128"/>
    </location>
</feature>
<organism evidence="16 17">
    <name type="scientific">Parasphingopyxis marina</name>
    <dbReference type="NCBI Taxonomy" id="2761622"/>
    <lineage>
        <taxon>Bacteria</taxon>
        <taxon>Pseudomonadati</taxon>
        <taxon>Pseudomonadota</taxon>
        <taxon>Alphaproteobacteria</taxon>
        <taxon>Sphingomonadales</taxon>
        <taxon>Sphingomonadaceae</taxon>
        <taxon>Parasphingopyxis</taxon>
    </lineage>
</organism>
<dbReference type="InterPro" id="IPR009056">
    <property type="entry name" value="Cyt_c-like_dom"/>
</dbReference>
<evidence type="ECO:0000256" key="14">
    <source>
        <dbReference type="SAM" id="SignalP"/>
    </source>
</evidence>
<evidence type="ECO:0000256" key="6">
    <source>
        <dbReference type="ARBA" id="ARBA00022891"/>
    </source>
</evidence>
<dbReference type="PROSITE" id="PS00364">
    <property type="entry name" value="BACTERIAL_PQQ_2"/>
    <property type="match status" value="1"/>
</dbReference>
<keyword evidence="2 11" id="KW-0349">Heme</keyword>
<feature type="binding site" evidence="12">
    <location>
        <position position="195"/>
    </location>
    <ligand>
        <name>Ca(2+)</name>
        <dbReference type="ChEBI" id="CHEBI:29108"/>
    </ligand>
</feature>
<feature type="binding site" description="axial binding residue" evidence="12">
    <location>
        <position position="632"/>
    </location>
    <ligand>
        <name>heme c</name>
        <dbReference type="ChEBI" id="CHEBI:61717"/>
    </ligand>
    <ligandPart>
        <name>Fe</name>
        <dbReference type="ChEBI" id="CHEBI:18248"/>
    </ligandPart>
</feature>
<evidence type="ECO:0000313" key="16">
    <source>
        <dbReference type="EMBL" id="MBC2778604.1"/>
    </source>
</evidence>
<comment type="similarity">
    <text evidence="1">Belongs to the bacterial PQQ dehydrogenase family.</text>
</comment>
<dbReference type="PROSITE" id="PS51257">
    <property type="entry name" value="PROKAR_LIPOPROTEIN"/>
    <property type="match status" value="1"/>
</dbReference>
<dbReference type="EMBL" id="JACJVJ010000002">
    <property type="protein sequence ID" value="MBC2778604.1"/>
    <property type="molecule type" value="Genomic_DNA"/>
</dbReference>
<evidence type="ECO:0000256" key="5">
    <source>
        <dbReference type="ARBA" id="ARBA00022837"/>
    </source>
</evidence>
<gene>
    <name evidence="16" type="ORF">H6P80_13350</name>
</gene>
<proteinExistence type="inferred from homology"/>
<feature type="binding site" description="covalent" evidence="11">
    <location>
        <position position="631"/>
    </location>
    <ligand>
        <name>heme c</name>
        <dbReference type="ChEBI" id="CHEBI:61717"/>
    </ligand>
</feature>
<dbReference type="Pfam" id="PF01011">
    <property type="entry name" value="PQQ"/>
    <property type="match status" value="2"/>
</dbReference>
<comment type="cofactor">
    <cofactor evidence="11">
        <name>heme c</name>
        <dbReference type="ChEBI" id="CHEBI:61717"/>
    </cofactor>
    <text evidence="11">Binds 1 heme c group per subunit.</text>
</comment>
<dbReference type="SMART" id="SM00564">
    <property type="entry name" value="PQQ"/>
    <property type="match status" value="4"/>
</dbReference>
<evidence type="ECO:0000256" key="11">
    <source>
        <dbReference type="PIRSR" id="PIRSR617512-2"/>
    </source>
</evidence>
<dbReference type="InterPro" id="IPR001479">
    <property type="entry name" value="Quinoprotein_DH_CS"/>
</dbReference>
<dbReference type="RefSeq" id="WP_185801848.1">
    <property type="nucleotide sequence ID" value="NZ_JACJVJ010000002.1"/>
</dbReference>
<comment type="cofactor">
    <cofactor evidence="12">
        <name>Ca(2+)</name>
        <dbReference type="ChEBI" id="CHEBI:29108"/>
    </cofactor>
    <text evidence="12">Binds 1 Ca(2+) ion per subunit.</text>
</comment>
<sequence>MRVFAGICLGLALAACANSGSDDGVDTARLLAANETPGEWLSVGRTYDEQRYSPLDAINRDNVSELGLAWFADLDTARGQEATPLMIDGVLYVSTAWSMVKAYDARSGELLWSYDPEVPRERVVMACCDAVNRGVAAWGNRLFVGTLDGRLVALDRATGEEAWSVVTVDQEQPYTITGAPRIIDGKVIIGNGGAEYGVRGYVTAYDADNGEQLWRFYTVPDNPANGEQPEYLQAAAETWHGEWWELGGGGTVWDSMAYDPELDLLYIGVGNGSPWNQAYRSPAPEGEDVNNDNLYLSSIVAIRPDTGEYVWHFQETPGETWDFTATQHMILADLEIDGETRHVLMQAPKNGFFYVIDRETGEFISANNYVPMNWATGVDPETGRPIENPEARYDRTGLPFLSMPGAGGAHNWHPMAYDPNSGLVFIPAAEAAFPYFPEADWLPAVLGFNVGIDMAAGAMPADAGARAGAMAATRGALIAWDPVAQEERWRVQYQGPWNGGVLATGGGLVFQGSAAGNFAAFSTEDGSELWSMPVQTGVVAAPMTYEIDGEQYVAVLAGWGGVWSMAPGLLASTSGVLPNISRLLVFKIGGTAELPDAADYPQLALDPPPQRGTPEQIAEGGYLFGRYCGACHGDAAIAGTIVPDLRRSGTLENSESWNAVVMDGALASRGMVSFSPVLSAEQAQAIRHYVIARAHQDRDLEAAGG</sequence>
<feature type="signal peptide" evidence="14">
    <location>
        <begin position="1"/>
        <end position="17"/>
    </location>
</feature>
<dbReference type="InterPro" id="IPR002372">
    <property type="entry name" value="PQQ_rpt_dom"/>
</dbReference>
<dbReference type="GO" id="GO:0016020">
    <property type="term" value="C:membrane"/>
    <property type="evidence" value="ECO:0007669"/>
    <property type="project" value="InterPro"/>
</dbReference>
<feature type="binding site" evidence="12">
    <location>
        <position position="322"/>
    </location>
    <ligand>
        <name>Ca(2+)</name>
        <dbReference type="ChEBI" id="CHEBI:29108"/>
    </ligand>
</feature>
<keyword evidence="4 14" id="KW-0732">Signal</keyword>
<feature type="binding site" description="covalent" evidence="11">
    <location>
        <position position="628"/>
    </location>
    <ligand>
        <name>heme c</name>
        <dbReference type="ChEBI" id="CHEBI:61717"/>
    </ligand>
</feature>
<dbReference type="Proteomes" id="UP000564378">
    <property type="component" value="Unassembled WGS sequence"/>
</dbReference>
<feature type="binding site" description="axial binding residue" evidence="12">
    <location>
        <position position="671"/>
    </location>
    <ligand>
        <name>heme c</name>
        <dbReference type="ChEBI" id="CHEBI:61717"/>
    </ligand>
    <ligandPart>
        <name>Fe</name>
        <dbReference type="ChEBI" id="CHEBI:18248"/>
    </ligandPart>
</feature>
<evidence type="ECO:0000256" key="3">
    <source>
        <dbReference type="ARBA" id="ARBA00022723"/>
    </source>
</evidence>
<keyword evidence="9 13" id="KW-1015">Disulfide bond</keyword>
<evidence type="ECO:0000256" key="1">
    <source>
        <dbReference type="ARBA" id="ARBA00008156"/>
    </source>
</evidence>
<dbReference type="NCBIfam" id="TIGR03075">
    <property type="entry name" value="PQQ_enz_alc_DH"/>
    <property type="match status" value="1"/>
</dbReference>
<dbReference type="Gene3D" id="2.140.10.10">
    <property type="entry name" value="Quinoprotein alcohol dehydrogenase-like superfamily"/>
    <property type="match status" value="1"/>
</dbReference>
<keyword evidence="3 12" id="KW-0479">Metal-binding</keyword>
<dbReference type="InterPro" id="IPR018391">
    <property type="entry name" value="PQQ_b-propeller_rpt"/>
</dbReference>
<evidence type="ECO:0000256" key="10">
    <source>
        <dbReference type="PIRSR" id="PIRSR617512-1"/>
    </source>
</evidence>
<feature type="binding site" evidence="11">
    <location>
        <begin position="193"/>
        <end position="194"/>
    </location>
    <ligand>
        <name>pyrroloquinoline quinone</name>
        <dbReference type="ChEBI" id="CHEBI:58442"/>
    </ligand>
</feature>
<dbReference type="InterPro" id="IPR017512">
    <property type="entry name" value="PQQ_MeOH/EtOH_DH"/>
</dbReference>
<dbReference type="GO" id="GO:0016614">
    <property type="term" value="F:oxidoreductase activity, acting on CH-OH group of donors"/>
    <property type="evidence" value="ECO:0007669"/>
    <property type="project" value="InterPro"/>
</dbReference>
<evidence type="ECO:0000256" key="9">
    <source>
        <dbReference type="ARBA" id="ARBA00023157"/>
    </source>
</evidence>
<dbReference type="EC" id="1.1.2.-" evidence="16"/>
<feature type="binding site" evidence="11">
    <location>
        <position position="349"/>
    </location>
    <ligand>
        <name>pyrroloquinoline quinone</name>
        <dbReference type="ChEBI" id="CHEBI:58442"/>
    </ligand>
</feature>
<dbReference type="GO" id="GO:0005509">
    <property type="term" value="F:calcium ion binding"/>
    <property type="evidence" value="ECO:0007669"/>
    <property type="project" value="InterPro"/>
</dbReference>
<feature type="binding site" evidence="12">
    <location>
        <position position="271"/>
    </location>
    <ligand>
        <name>Ca(2+)</name>
        <dbReference type="ChEBI" id="CHEBI:29108"/>
    </ligand>
</feature>
<dbReference type="PROSITE" id="PS51007">
    <property type="entry name" value="CYTC"/>
    <property type="match status" value="1"/>
</dbReference>
<evidence type="ECO:0000313" key="17">
    <source>
        <dbReference type="Proteomes" id="UP000564378"/>
    </source>
</evidence>
<feature type="binding site" evidence="11">
    <location>
        <position position="251"/>
    </location>
    <ligand>
        <name>pyrroloquinoline quinone</name>
        <dbReference type="ChEBI" id="CHEBI:58442"/>
    </ligand>
</feature>
<protein>
    <submittedName>
        <fullName evidence="16">PQQ-dependent dehydrogenase, methanol/ethanol family</fullName>
        <ecNumber evidence="16">1.1.2.-</ecNumber>
    </submittedName>
</protein>
<dbReference type="GO" id="GO:0009055">
    <property type="term" value="F:electron transfer activity"/>
    <property type="evidence" value="ECO:0007669"/>
    <property type="project" value="InterPro"/>
</dbReference>
<feature type="binding site" evidence="11">
    <location>
        <begin position="411"/>
        <end position="412"/>
    </location>
    <ligand>
        <name>pyrroloquinoline quinone</name>
        <dbReference type="ChEBI" id="CHEBI:58442"/>
    </ligand>
</feature>
<evidence type="ECO:0000259" key="15">
    <source>
        <dbReference type="PROSITE" id="PS51007"/>
    </source>
</evidence>
<name>A0A842I3K9_9SPHN</name>
<dbReference type="InterPro" id="IPR011047">
    <property type="entry name" value="Quinoprotein_ADH-like_sf"/>
</dbReference>
<keyword evidence="8 12" id="KW-0408">Iron</keyword>
<feature type="binding site" evidence="11">
    <location>
        <position position="81"/>
    </location>
    <ligand>
        <name>pyrroloquinoline quinone</name>
        <dbReference type="ChEBI" id="CHEBI:58442"/>
    </ligand>
</feature>
<keyword evidence="6 11" id="KW-0634">PQQ</keyword>
<evidence type="ECO:0000256" key="2">
    <source>
        <dbReference type="ARBA" id="ARBA00022617"/>
    </source>
</evidence>
<feature type="binding site" evidence="11">
    <location>
        <position position="562"/>
    </location>
    <ligand>
        <name>pyrroloquinoline quinone</name>
        <dbReference type="ChEBI" id="CHEBI:58442"/>
    </ligand>
</feature>
<dbReference type="PANTHER" id="PTHR32303">
    <property type="entry name" value="QUINOPROTEIN ALCOHOL DEHYDROGENASE (CYTOCHROME C)"/>
    <property type="match status" value="1"/>
</dbReference>
<feature type="active site" description="Proton acceptor" evidence="10">
    <location>
        <position position="322"/>
    </location>
</feature>
<feature type="domain" description="Cytochrome c" evidence="15">
    <location>
        <begin position="615"/>
        <end position="694"/>
    </location>
</feature>
<keyword evidence="7 16" id="KW-0560">Oxidoreductase</keyword>
<feature type="chain" id="PRO_5032600246" evidence="14">
    <location>
        <begin position="18"/>
        <end position="705"/>
    </location>
</feature>
<dbReference type="GO" id="GO:0030288">
    <property type="term" value="C:outer membrane-bounded periplasmic space"/>
    <property type="evidence" value="ECO:0007669"/>
    <property type="project" value="InterPro"/>
</dbReference>
<reference evidence="16 17" key="1">
    <citation type="submission" date="2020-08" db="EMBL/GenBank/DDBJ databases">
        <title>Draft genome sequence of Parasphingopyxis sp. GrpM-11.</title>
        <authorList>
            <person name="Oh J."/>
            <person name="Roh D.-H."/>
        </authorList>
    </citation>
    <scope>NUCLEOTIDE SEQUENCE [LARGE SCALE GENOMIC DNA]</scope>
    <source>
        <strain evidence="16 17">GrpM-11</strain>
    </source>
</reference>
<evidence type="ECO:0000256" key="8">
    <source>
        <dbReference type="ARBA" id="ARBA00023004"/>
    </source>
</evidence>
<dbReference type="Pfam" id="PF13442">
    <property type="entry name" value="Cytochrome_CBB3"/>
    <property type="match status" value="1"/>
</dbReference>
<dbReference type="InterPro" id="IPR036909">
    <property type="entry name" value="Cyt_c-like_dom_sf"/>
</dbReference>
<comment type="caution">
    <text evidence="16">The sequence shown here is derived from an EMBL/GenBank/DDBJ whole genome shotgun (WGS) entry which is preliminary data.</text>
</comment>
<dbReference type="SUPFAM" id="SSF46626">
    <property type="entry name" value="Cytochrome c"/>
    <property type="match status" value="1"/>
</dbReference>
<evidence type="ECO:0000256" key="4">
    <source>
        <dbReference type="ARBA" id="ARBA00022729"/>
    </source>
</evidence>
<evidence type="ECO:0000256" key="13">
    <source>
        <dbReference type="PIRSR" id="PIRSR617512-4"/>
    </source>
</evidence>
<feature type="binding site" evidence="11">
    <location>
        <position position="133"/>
    </location>
    <ligand>
        <name>pyrroloquinoline quinone</name>
        <dbReference type="ChEBI" id="CHEBI:58442"/>
    </ligand>
</feature>
<dbReference type="SUPFAM" id="SSF50998">
    <property type="entry name" value="Quinoprotein alcohol dehydrogenase-like"/>
    <property type="match status" value="1"/>
</dbReference>